<dbReference type="GeneID" id="19468495"/>
<evidence type="ECO:0000313" key="1">
    <source>
        <dbReference type="EMBL" id="EPE28327.1"/>
    </source>
</evidence>
<proteinExistence type="predicted"/>
<dbReference type="AlphaFoldDB" id="S3CPE7"/>
<dbReference type="KEGG" id="glz:GLAREA_09447"/>
<keyword evidence="2" id="KW-1185">Reference proteome</keyword>
<evidence type="ECO:0000313" key="2">
    <source>
        <dbReference type="Proteomes" id="UP000016922"/>
    </source>
</evidence>
<name>S3CPE7_GLAL2</name>
<protein>
    <submittedName>
        <fullName evidence="1">Uncharacterized protein</fullName>
    </submittedName>
</protein>
<reference evidence="1 2" key="1">
    <citation type="journal article" date="2013" name="BMC Genomics">
        <title>Genomics-driven discovery of the pneumocandin biosynthetic gene cluster in the fungus Glarea lozoyensis.</title>
        <authorList>
            <person name="Chen L."/>
            <person name="Yue Q."/>
            <person name="Zhang X."/>
            <person name="Xiang M."/>
            <person name="Wang C."/>
            <person name="Li S."/>
            <person name="Che Y."/>
            <person name="Ortiz-Lopez F.J."/>
            <person name="Bills G.F."/>
            <person name="Liu X."/>
            <person name="An Z."/>
        </authorList>
    </citation>
    <scope>NUCLEOTIDE SEQUENCE [LARGE SCALE GENOMIC DNA]</scope>
    <source>
        <strain evidence="2">ATCC 20868 / MF5171</strain>
    </source>
</reference>
<accession>S3CPE7</accession>
<dbReference type="Proteomes" id="UP000016922">
    <property type="component" value="Unassembled WGS sequence"/>
</dbReference>
<gene>
    <name evidence="1" type="ORF">GLAREA_09447</name>
</gene>
<organism evidence="1 2">
    <name type="scientific">Glarea lozoyensis (strain ATCC 20868 / MF5171)</name>
    <dbReference type="NCBI Taxonomy" id="1116229"/>
    <lineage>
        <taxon>Eukaryota</taxon>
        <taxon>Fungi</taxon>
        <taxon>Dikarya</taxon>
        <taxon>Ascomycota</taxon>
        <taxon>Pezizomycotina</taxon>
        <taxon>Leotiomycetes</taxon>
        <taxon>Helotiales</taxon>
        <taxon>Helotiaceae</taxon>
        <taxon>Glarea</taxon>
    </lineage>
</organism>
<dbReference type="RefSeq" id="XP_008084235.1">
    <property type="nucleotide sequence ID" value="XM_008086044.1"/>
</dbReference>
<dbReference type="EMBL" id="KE145368">
    <property type="protein sequence ID" value="EPE28327.1"/>
    <property type="molecule type" value="Genomic_DNA"/>
</dbReference>
<dbReference type="OrthoDB" id="10510478at2759"/>
<dbReference type="HOGENOM" id="CLU_2085062_0_0_1"/>
<sequence>MYRPEIRAEAWFIMKQLTQKATSKEFKQFLKEAVRPVMHEAYEYIDYNLERDHFDTIESSLVSLTPRLKDWRLIEERNTYYEPENDCENALAWIDALCEEIYSMANAAMWAHAEWDD</sequence>